<evidence type="ECO:0000313" key="2">
    <source>
        <dbReference type="Proteomes" id="UP000030700"/>
    </source>
</evidence>
<accession>A0A0S6VV69</accession>
<gene>
    <name evidence="1" type="ORF">U14_00819</name>
</gene>
<keyword evidence="2" id="KW-1185">Reference proteome</keyword>
<evidence type="ECO:0000313" key="1">
    <source>
        <dbReference type="EMBL" id="GAK49596.1"/>
    </source>
</evidence>
<dbReference type="STRING" id="1499966.U14_00819"/>
<dbReference type="EMBL" id="DF820455">
    <property type="protein sequence ID" value="GAK49596.1"/>
    <property type="molecule type" value="Genomic_DNA"/>
</dbReference>
<reference evidence="1" key="1">
    <citation type="journal article" date="2015" name="PeerJ">
        <title>First genomic representation of candidate bacterial phylum KSB3 points to enhanced environmental sensing as a trigger of wastewater bulking.</title>
        <authorList>
            <person name="Sekiguchi Y."/>
            <person name="Ohashi A."/>
            <person name="Parks D.H."/>
            <person name="Yamauchi T."/>
            <person name="Tyson G.W."/>
            <person name="Hugenholtz P."/>
        </authorList>
    </citation>
    <scope>NUCLEOTIDE SEQUENCE [LARGE SCALE GENOMIC DNA]</scope>
</reference>
<organism evidence="1">
    <name type="scientific">Candidatus Moduliflexus flocculans</name>
    <dbReference type="NCBI Taxonomy" id="1499966"/>
    <lineage>
        <taxon>Bacteria</taxon>
        <taxon>Candidatus Moduliflexota</taxon>
        <taxon>Candidatus Moduliflexia</taxon>
        <taxon>Candidatus Moduliflexales</taxon>
        <taxon>Candidatus Moduliflexaceae</taxon>
    </lineage>
</organism>
<name>A0A0S6VV69_9BACT</name>
<sequence length="59" mass="6983">MKWSSCELLLKQLSCQARVYVVKSFIYKGDRRLKRYFALIKFSDIVSLRNILKGFDGSY</sequence>
<dbReference type="Proteomes" id="UP000030700">
    <property type="component" value="Unassembled WGS sequence"/>
</dbReference>
<proteinExistence type="predicted"/>
<protein>
    <submittedName>
        <fullName evidence="1">Uncharacterized protein</fullName>
    </submittedName>
</protein>
<dbReference type="AlphaFoldDB" id="A0A0S6VV69"/>
<dbReference type="HOGENOM" id="CLU_2950886_0_0_0"/>